<proteinExistence type="predicted"/>
<reference evidence="1" key="1">
    <citation type="submission" date="2014-11" db="EMBL/GenBank/DDBJ databases">
        <authorList>
            <person name="Amaro Gonzalez C."/>
        </authorList>
    </citation>
    <scope>NUCLEOTIDE SEQUENCE</scope>
</reference>
<accession>A0A0E9PMN7</accession>
<sequence>MPRTMTNLWEPMPAFIRQVGRCLTKFLGTELI</sequence>
<organism evidence="1">
    <name type="scientific">Anguilla anguilla</name>
    <name type="common">European freshwater eel</name>
    <name type="synonym">Muraena anguilla</name>
    <dbReference type="NCBI Taxonomy" id="7936"/>
    <lineage>
        <taxon>Eukaryota</taxon>
        <taxon>Metazoa</taxon>
        <taxon>Chordata</taxon>
        <taxon>Craniata</taxon>
        <taxon>Vertebrata</taxon>
        <taxon>Euteleostomi</taxon>
        <taxon>Actinopterygii</taxon>
        <taxon>Neopterygii</taxon>
        <taxon>Teleostei</taxon>
        <taxon>Anguilliformes</taxon>
        <taxon>Anguillidae</taxon>
        <taxon>Anguilla</taxon>
    </lineage>
</organism>
<dbReference type="AlphaFoldDB" id="A0A0E9PMN7"/>
<name>A0A0E9PMN7_ANGAN</name>
<protein>
    <submittedName>
        <fullName evidence="1">Uncharacterized protein</fullName>
    </submittedName>
</protein>
<evidence type="ECO:0000313" key="1">
    <source>
        <dbReference type="EMBL" id="JAH05891.1"/>
    </source>
</evidence>
<reference evidence="1" key="2">
    <citation type="journal article" date="2015" name="Fish Shellfish Immunol.">
        <title>Early steps in the European eel (Anguilla anguilla)-Vibrio vulnificus interaction in the gills: Role of the RtxA13 toxin.</title>
        <authorList>
            <person name="Callol A."/>
            <person name="Pajuelo D."/>
            <person name="Ebbesson L."/>
            <person name="Teles M."/>
            <person name="MacKenzie S."/>
            <person name="Amaro C."/>
        </authorList>
    </citation>
    <scope>NUCLEOTIDE SEQUENCE</scope>
</reference>
<dbReference type="EMBL" id="GBXM01102686">
    <property type="protein sequence ID" value="JAH05891.1"/>
    <property type="molecule type" value="Transcribed_RNA"/>
</dbReference>